<protein>
    <submittedName>
        <fullName evidence="1">Uncharacterized protein</fullName>
    </submittedName>
</protein>
<sequence>GDVVDGHGGEGDGVVDVTVGRWLYGGDEGAGWGGSGCCHGRLSRLGGVIRGGKRRLWRGVVVGGIAWCRRRGSGVDEGGKWRRVMASDIVDRIDRVTGSNFGFAGKLFRRRRRGGRRWWPAGQKFGRERWWCVY</sequence>
<proteinExistence type="predicted"/>
<organism evidence="1">
    <name type="scientific">Tanacetum cinerariifolium</name>
    <name type="common">Dalmatian daisy</name>
    <name type="synonym">Chrysanthemum cinerariifolium</name>
    <dbReference type="NCBI Taxonomy" id="118510"/>
    <lineage>
        <taxon>Eukaryota</taxon>
        <taxon>Viridiplantae</taxon>
        <taxon>Streptophyta</taxon>
        <taxon>Embryophyta</taxon>
        <taxon>Tracheophyta</taxon>
        <taxon>Spermatophyta</taxon>
        <taxon>Magnoliopsida</taxon>
        <taxon>eudicotyledons</taxon>
        <taxon>Gunneridae</taxon>
        <taxon>Pentapetalae</taxon>
        <taxon>asterids</taxon>
        <taxon>campanulids</taxon>
        <taxon>Asterales</taxon>
        <taxon>Asteraceae</taxon>
        <taxon>Asteroideae</taxon>
        <taxon>Anthemideae</taxon>
        <taxon>Anthemidinae</taxon>
        <taxon>Tanacetum</taxon>
    </lineage>
</organism>
<dbReference type="AlphaFoldDB" id="A0A699JDT9"/>
<evidence type="ECO:0000313" key="1">
    <source>
        <dbReference type="EMBL" id="GFA30664.1"/>
    </source>
</evidence>
<dbReference type="EMBL" id="BKCJ010401786">
    <property type="protein sequence ID" value="GFA30664.1"/>
    <property type="molecule type" value="Genomic_DNA"/>
</dbReference>
<name>A0A699JDT9_TANCI</name>
<feature type="non-terminal residue" evidence="1">
    <location>
        <position position="1"/>
    </location>
</feature>
<gene>
    <name evidence="1" type="ORF">Tci_602636</name>
</gene>
<accession>A0A699JDT9</accession>
<reference evidence="1" key="1">
    <citation type="journal article" date="2019" name="Sci. Rep.">
        <title>Draft genome of Tanacetum cinerariifolium, the natural source of mosquito coil.</title>
        <authorList>
            <person name="Yamashiro T."/>
            <person name="Shiraishi A."/>
            <person name="Satake H."/>
            <person name="Nakayama K."/>
        </authorList>
    </citation>
    <scope>NUCLEOTIDE SEQUENCE</scope>
</reference>
<comment type="caution">
    <text evidence="1">The sequence shown here is derived from an EMBL/GenBank/DDBJ whole genome shotgun (WGS) entry which is preliminary data.</text>
</comment>